<dbReference type="InterPro" id="IPR011701">
    <property type="entry name" value="MFS"/>
</dbReference>
<keyword evidence="6 8" id="KW-0472">Membrane</keyword>
<keyword evidence="11" id="KW-1185">Reference proteome</keyword>
<feature type="transmembrane region" description="Helical" evidence="8">
    <location>
        <begin position="407"/>
        <end position="433"/>
    </location>
</feature>
<dbReference type="EMBL" id="JAWSTH010000001">
    <property type="protein sequence ID" value="MDW5592883.1"/>
    <property type="molecule type" value="Genomic_DNA"/>
</dbReference>
<dbReference type="SUPFAM" id="SSF103473">
    <property type="entry name" value="MFS general substrate transporter"/>
    <property type="match status" value="1"/>
</dbReference>
<dbReference type="RefSeq" id="WP_318595140.1">
    <property type="nucleotide sequence ID" value="NZ_JAWSTH010000001.1"/>
</dbReference>
<keyword evidence="4 8" id="KW-0812">Transmembrane</keyword>
<reference evidence="11" key="1">
    <citation type="submission" date="2023-07" db="EMBL/GenBank/DDBJ databases">
        <title>Conexibacter stalactiti sp. nov., isolated from stalactites in a lava cave and emended description of the genus Conexibacter.</title>
        <authorList>
            <person name="Lee S.D."/>
        </authorList>
    </citation>
    <scope>NUCLEOTIDE SEQUENCE [LARGE SCALE GENOMIC DNA]</scope>
    <source>
        <strain evidence="11">KCTC 39840</strain>
    </source>
</reference>
<feature type="transmembrane region" description="Helical" evidence="8">
    <location>
        <begin position="373"/>
        <end position="395"/>
    </location>
</feature>
<dbReference type="Pfam" id="PF07690">
    <property type="entry name" value="MFS_1"/>
    <property type="match status" value="2"/>
</dbReference>
<comment type="subcellular location">
    <subcellularLocation>
        <location evidence="1">Cell membrane</location>
        <topology evidence="1">Multi-pass membrane protein</topology>
    </subcellularLocation>
</comment>
<keyword evidence="2" id="KW-0813">Transport</keyword>
<feature type="region of interest" description="Disordered" evidence="7">
    <location>
        <begin position="1"/>
        <end position="21"/>
    </location>
</feature>
<evidence type="ECO:0000256" key="5">
    <source>
        <dbReference type="ARBA" id="ARBA00022989"/>
    </source>
</evidence>
<feature type="transmembrane region" description="Helical" evidence="8">
    <location>
        <begin position="150"/>
        <end position="170"/>
    </location>
</feature>
<sequence>MSFTASSPEAPPATRPRVPEPARPGPAIAVASAATFVAFLDVTVVNVALPDLQRDFPGDSLVALSWVVAIYGVLFAALLTPAGRLADVVGRKTVFLGGFAAFTLTSALCALAPSVPLLIALRALQGASAAFMIPAALGIVLAVSRPEKRAAAVGLWGATTSIAAALGPALGGLLIDGWSWRAVFLINVPIGLAVLWAGWRLLPSLRRGDRQLPDLLGSLLLAAGFALVLVALTETAQWGWLDGRTFACALAGLLLLAVVWRRTRTHAAPAVDTTLWRNRVYAAASVGAALYGVALFAWMLACVLFVTGVWGYSIVEAGLAITPGAFSSAVAAVLAGRAVERHGPAPVVAIGSLLFAAAGVWCVLGIGETPEFLAFWLPLGIVGGAGMGSATVGLTAAGARALPPEQFAAGTGLLMTARQLGGALGVAALAAILDASDGGLGGFRGVFAMCTAATVLTAISALWLRRRPAAGETTTTTTTTTPEAVTA</sequence>
<dbReference type="Gene3D" id="1.20.1250.20">
    <property type="entry name" value="MFS general substrate transporter like domains"/>
    <property type="match status" value="1"/>
</dbReference>
<dbReference type="PRINTS" id="PR01036">
    <property type="entry name" value="TCRTETB"/>
</dbReference>
<evidence type="ECO:0000313" key="11">
    <source>
        <dbReference type="Proteomes" id="UP001284601"/>
    </source>
</evidence>
<dbReference type="InterPro" id="IPR004638">
    <property type="entry name" value="EmrB-like"/>
</dbReference>
<organism evidence="10 11">
    <name type="scientific">Conexibacter stalactiti</name>
    <dbReference type="NCBI Taxonomy" id="1940611"/>
    <lineage>
        <taxon>Bacteria</taxon>
        <taxon>Bacillati</taxon>
        <taxon>Actinomycetota</taxon>
        <taxon>Thermoleophilia</taxon>
        <taxon>Solirubrobacterales</taxon>
        <taxon>Conexibacteraceae</taxon>
        <taxon>Conexibacter</taxon>
    </lineage>
</organism>
<feature type="transmembrane region" description="Helical" evidence="8">
    <location>
        <begin position="238"/>
        <end position="260"/>
    </location>
</feature>
<feature type="transmembrane region" description="Helical" evidence="8">
    <location>
        <begin position="119"/>
        <end position="143"/>
    </location>
</feature>
<feature type="compositionally biased region" description="Pro residues" evidence="7">
    <location>
        <begin position="9"/>
        <end position="21"/>
    </location>
</feature>
<feature type="transmembrane region" description="Helical" evidence="8">
    <location>
        <begin position="312"/>
        <end position="335"/>
    </location>
</feature>
<proteinExistence type="predicted"/>
<dbReference type="PROSITE" id="PS00216">
    <property type="entry name" value="SUGAR_TRANSPORT_1"/>
    <property type="match status" value="1"/>
</dbReference>
<feature type="transmembrane region" description="Helical" evidence="8">
    <location>
        <begin position="445"/>
        <end position="464"/>
    </location>
</feature>
<feature type="transmembrane region" description="Helical" evidence="8">
    <location>
        <begin position="182"/>
        <end position="202"/>
    </location>
</feature>
<dbReference type="PANTHER" id="PTHR42718">
    <property type="entry name" value="MAJOR FACILITATOR SUPERFAMILY MULTIDRUG TRANSPORTER MFSC"/>
    <property type="match status" value="1"/>
</dbReference>
<dbReference type="InterPro" id="IPR020846">
    <property type="entry name" value="MFS_dom"/>
</dbReference>
<keyword evidence="3" id="KW-1003">Cell membrane</keyword>
<feature type="transmembrane region" description="Helical" evidence="8">
    <location>
        <begin position="214"/>
        <end position="232"/>
    </location>
</feature>
<protein>
    <submittedName>
        <fullName evidence="10">DHA2 family efflux MFS transporter permease subunit</fullName>
    </submittedName>
</protein>
<accession>A0ABU4HHV9</accession>
<dbReference type="Proteomes" id="UP001284601">
    <property type="component" value="Unassembled WGS sequence"/>
</dbReference>
<dbReference type="PANTHER" id="PTHR42718:SF48">
    <property type="entry name" value="CONSERVED TWO-DOMAIN MEMBRANE PROTEIN-RELATED"/>
    <property type="match status" value="1"/>
</dbReference>
<keyword evidence="5 8" id="KW-1133">Transmembrane helix</keyword>
<dbReference type="Gene3D" id="1.20.1720.10">
    <property type="entry name" value="Multidrug resistance protein D"/>
    <property type="match status" value="1"/>
</dbReference>
<feature type="transmembrane region" description="Helical" evidence="8">
    <location>
        <begin position="94"/>
        <end position="113"/>
    </location>
</feature>
<gene>
    <name evidence="10" type="ORF">R7226_00940</name>
</gene>
<name>A0ABU4HHV9_9ACTN</name>
<feature type="transmembrane region" description="Helical" evidence="8">
    <location>
        <begin position="347"/>
        <end position="367"/>
    </location>
</feature>
<feature type="transmembrane region" description="Helical" evidence="8">
    <location>
        <begin position="61"/>
        <end position="82"/>
    </location>
</feature>
<evidence type="ECO:0000256" key="2">
    <source>
        <dbReference type="ARBA" id="ARBA00022448"/>
    </source>
</evidence>
<evidence type="ECO:0000256" key="6">
    <source>
        <dbReference type="ARBA" id="ARBA00023136"/>
    </source>
</evidence>
<evidence type="ECO:0000256" key="1">
    <source>
        <dbReference type="ARBA" id="ARBA00004651"/>
    </source>
</evidence>
<dbReference type="InterPro" id="IPR036259">
    <property type="entry name" value="MFS_trans_sf"/>
</dbReference>
<dbReference type="NCBIfam" id="TIGR00711">
    <property type="entry name" value="efflux_EmrB"/>
    <property type="match status" value="1"/>
</dbReference>
<evidence type="ECO:0000256" key="3">
    <source>
        <dbReference type="ARBA" id="ARBA00022475"/>
    </source>
</evidence>
<evidence type="ECO:0000256" key="7">
    <source>
        <dbReference type="SAM" id="MobiDB-lite"/>
    </source>
</evidence>
<dbReference type="InterPro" id="IPR005829">
    <property type="entry name" value="Sugar_transporter_CS"/>
</dbReference>
<feature type="transmembrane region" description="Helical" evidence="8">
    <location>
        <begin position="27"/>
        <end position="49"/>
    </location>
</feature>
<evidence type="ECO:0000256" key="8">
    <source>
        <dbReference type="SAM" id="Phobius"/>
    </source>
</evidence>
<evidence type="ECO:0000256" key="4">
    <source>
        <dbReference type="ARBA" id="ARBA00022692"/>
    </source>
</evidence>
<comment type="caution">
    <text evidence="10">The sequence shown here is derived from an EMBL/GenBank/DDBJ whole genome shotgun (WGS) entry which is preliminary data.</text>
</comment>
<feature type="domain" description="Major facilitator superfamily (MFS) profile" evidence="9">
    <location>
        <begin position="27"/>
        <end position="469"/>
    </location>
</feature>
<feature type="transmembrane region" description="Helical" evidence="8">
    <location>
        <begin position="280"/>
        <end position="306"/>
    </location>
</feature>
<dbReference type="CDD" id="cd17321">
    <property type="entry name" value="MFS_MMR_MDR_like"/>
    <property type="match status" value="1"/>
</dbReference>
<dbReference type="PROSITE" id="PS50850">
    <property type="entry name" value="MFS"/>
    <property type="match status" value="1"/>
</dbReference>
<evidence type="ECO:0000313" key="10">
    <source>
        <dbReference type="EMBL" id="MDW5592883.1"/>
    </source>
</evidence>
<evidence type="ECO:0000259" key="9">
    <source>
        <dbReference type="PROSITE" id="PS50850"/>
    </source>
</evidence>
<reference evidence="10 11" key="2">
    <citation type="submission" date="2023-10" db="EMBL/GenBank/DDBJ databases">
        <authorList>
            <person name="Han X.F."/>
        </authorList>
    </citation>
    <scope>NUCLEOTIDE SEQUENCE [LARGE SCALE GENOMIC DNA]</scope>
    <source>
        <strain evidence="10 11">KCTC 39840</strain>
    </source>
</reference>